<evidence type="ECO:0000256" key="1">
    <source>
        <dbReference type="SAM" id="Phobius"/>
    </source>
</evidence>
<feature type="transmembrane region" description="Helical" evidence="1">
    <location>
        <begin position="166"/>
        <end position="188"/>
    </location>
</feature>
<name>A0A6H9XIU8_9CORY</name>
<feature type="transmembrane region" description="Helical" evidence="1">
    <location>
        <begin position="12"/>
        <end position="33"/>
    </location>
</feature>
<feature type="transmembrane region" description="Helical" evidence="1">
    <location>
        <begin position="194"/>
        <end position="218"/>
    </location>
</feature>
<keyword evidence="1" id="KW-0472">Membrane</keyword>
<keyword evidence="1" id="KW-1133">Transmembrane helix</keyword>
<feature type="transmembrane region" description="Helical" evidence="1">
    <location>
        <begin position="276"/>
        <end position="293"/>
    </location>
</feature>
<dbReference type="EMBL" id="UARK01000001">
    <property type="protein sequence ID" value="SPW23652.1"/>
    <property type="molecule type" value="Genomic_DNA"/>
</dbReference>
<keyword evidence="1" id="KW-0812">Transmembrane</keyword>
<dbReference type="Proteomes" id="UP000249886">
    <property type="component" value="Unassembled WGS sequence"/>
</dbReference>
<dbReference type="GeneID" id="84573504"/>
<evidence type="ECO:0000313" key="2">
    <source>
        <dbReference type="EMBL" id="SPW23652.1"/>
    </source>
</evidence>
<protein>
    <submittedName>
        <fullName evidence="2">Putative integral membrane protein</fullName>
    </submittedName>
</protein>
<sequence length="496" mass="51937">MSPAPPPRAAAVAKYLVVGYAGFLIVLLLGVLFQPGVLLLRDMAVLRHPALHAGAVGFGDLPARNAPQDGLLALVGMVIPASWFVRMLLVGSAAAGTWGAATLATLARSPAGRNSVAFRQVAAITVTVWNPFVVERLLQGQWSVAMVAWLLPAVVACRTRPTWQVATVWVCSLTPTGGFVALIVALVSACRRRFVAVFGTLCLLPWLVPSVIAPPTSAGTSAFLGRPEKLVGTLGAFLGLGGMWNAAAVPISRNVGFAVAGVILTTLLVRWVPRRWLVVSAMAVLVFCLLWRWPGLVAHVPGLALFRDSQKLALFLIPGLVIAAGQIGAACPTRLRSGVVSGVVTLLAVLQVPDAPVALMALRPLPEPAIVREVQAAEPTGDVANMDSAGLVVYTGRTVIDPLYKAVGSVEAGQLVVDGQVVDPASARYVAARAAWKARDMAQLAKLGVSHVVADGKLIDLRNEPVAHHGGFYAGLGLLAAWLCIPIVAGVVARRR</sequence>
<feature type="transmembrane region" description="Helical" evidence="1">
    <location>
        <begin position="253"/>
        <end position="269"/>
    </location>
</feature>
<feature type="transmembrane region" description="Helical" evidence="1">
    <location>
        <begin position="472"/>
        <end position="493"/>
    </location>
</feature>
<gene>
    <name evidence="2" type="ORF">NCTC10254_00009</name>
</gene>
<feature type="transmembrane region" description="Helical" evidence="1">
    <location>
        <begin position="338"/>
        <end position="362"/>
    </location>
</feature>
<accession>A0A6H9XIU8</accession>
<proteinExistence type="predicted"/>
<evidence type="ECO:0000313" key="3">
    <source>
        <dbReference type="Proteomes" id="UP000249886"/>
    </source>
</evidence>
<comment type="caution">
    <text evidence="2">The sequence shown here is derived from an EMBL/GenBank/DDBJ whole genome shotgun (WGS) entry which is preliminary data.</text>
</comment>
<dbReference type="AlphaFoldDB" id="A0A6H9XIU8"/>
<feature type="transmembrane region" description="Helical" evidence="1">
    <location>
        <begin position="313"/>
        <end position="331"/>
    </location>
</feature>
<dbReference type="RefSeq" id="WP_050773680.1">
    <property type="nucleotide sequence ID" value="NZ_CP050134.2"/>
</dbReference>
<organism evidence="2 3">
    <name type="scientific">Corynebacterium matruchotii</name>
    <dbReference type="NCBI Taxonomy" id="43768"/>
    <lineage>
        <taxon>Bacteria</taxon>
        <taxon>Bacillati</taxon>
        <taxon>Actinomycetota</taxon>
        <taxon>Actinomycetes</taxon>
        <taxon>Mycobacteriales</taxon>
        <taxon>Corynebacteriaceae</taxon>
        <taxon>Corynebacterium</taxon>
    </lineage>
</organism>
<reference evidence="2 3" key="1">
    <citation type="submission" date="2018-06" db="EMBL/GenBank/DDBJ databases">
        <authorList>
            <consortium name="Pathogen Informatics"/>
            <person name="Doyle S."/>
        </authorList>
    </citation>
    <scope>NUCLEOTIDE SEQUENCE [LARGE SCALE GENOMIC DNA]</scope>
    <source>
        <strain evidence="2 3">NCTC10254</strain>
    </source>
</reference>